<evidence type="ECO:0000259" key="1">
    <source>
        <dbReference type="PROSITE" id="PS51733"/>
    </source>
</evidence>
<dbReference type="GO" id="GO:0016874">
    <property type="term" value="F:ligase activity"/>
    <property type="evidence" value="ECO:0007669"/>
    <property type="project" value="UniProtKB-KW"/>
</dbReference>
<dbReference type="EMBL" id="JBHSNC010000051">
    <property type="protein sequence ID" value="MFC5531179.1"/>
    <property type="molecule type" value="Genomic_DNA"/>
</dbReference>
<dbReference type="PROSITE" id="PS51733">
    <property type="entry name" value="BPL_LPL_CATALYTIC"/>
    <property type="match status" value="1"/>
</dbReference>
<keyword evidence="3" id="KW-1185">Reference proteome</keyword>
<gene>
    <name evidence="2" type="ORF">ACFPQ4_17300</name>
</gene>
<dbReference type="PANTHER" id="PTHR43679:SF2">
    <property type="entry name" value="OCTANOYL-[GCVH]:PROTEIN N-OCTANOYLTRANSFERASE"/>
    <property type="match status" value="1"/>
</dbReference>
<evidence type="ECO:0000313" key="3">
    <source>
        <dbReference type="Proteomes" id="UP001596108"/>
    </source>
</evidence>
<dbReference type="Proteomes" id="UP001596108">
    <property type="component" value="Unassembled WGS sequence"/>
</dbReference>
<dbReference type="InterPro" id="IPR004143">
    <property type="entry name" value="BPL_LPL_catalytic"/>
</dbReference>
<sequence length="289" mass="31189">MNNGSFEWAKGMIVLDRTQAEIAPVGDSFARDELLCQRVGEGRPPVCHLWRHPRAFVLGAKDSRLPGAPEAVRWLEREGYEPIVRGSGGAAVPLDDGVVNVSLIMPLSGTYAYGFRDDFTRMVELIKRTMAGYGLVVRHGEVEGSYCPGDYDLHIDGFKFCGIAQRRQVKAMIVSAFVNVAGSGDARAALVRRFYDVAGIGAEAGDYPDVIAGRTTSLEERGFAWGEGGLDASEGSDGLVSSFVGAIVRTLSYGDPVTALAVSPPHELPDASAIAEMRERLAIRYPIPR</sequence>
<dbReference type="PANTHER" id="PTHR43679">
    <property type="entry name" value="OCTANOYLTRANSFERASE LIPM-RELATED"/>
    <property type="match status" value="1"/>
</dbReference>
<dbReference type="InterPro" id="IPR045864">
    <property type="entry name" value="aa-tRNA-synth_II/BPL/LPL"/>
</dbReference>
<reference evidence="3" key="1">
    <citation type="journal article" date="2019" name="Int. J. Syst. Evol. Microbiol.">
        <title>The Global Catalogue of Microorganisms (GCM) 10K type strain sequencing project: providing services to taxonomists for standard genome sequencing and annotation.</title>
        <authorList>
            <consortium name="The Broad Institute Genomics Platform"/>
            <consortium name="The Broad Institute Genome Sequencing Center for Infectious Disease"/>
            <person name="Wu L."/>
            <person name="Ma J."/>
        </authorList>
    </citation>
    <scope>NUCLEOTIDE SEQUENCE [LARGE SCALE GENOMIC DNA]</scope>
    <source>
        <strain evidence="3">CGMCC 1.18578</strain>
    </source>
</reference>
<comment type="caution">
    <text evidence="2">The sequence shown here is derived from an EMBL/GenBank/DDBJ whole genome shotgun (WGS) entry which is preliminary data.</text>
</comment>
<evidence type="ECO:0000313" key="2">
    <source>
        <dbReference type="EMBL" id="MFC5531179.1"/>
    </source>
</evidence>
<dbReference type="SUPFAM" id="SSF55681">
    <property type="entry name" value="Class II aaRS and biotin synthetases"/>
    <property type="match status" value="1"/>
</dbReference>
<dbReference type="RefSeq" id="WP_378113122.1">
    <property type="nucleotide sequence ID" value="NZ_JBHSNC010000051.1"/>
</dbReference>
<dbReference type="InterPro" id="IPR050664">
    <property type="entry name" value="Octanoyltrans_LipM/LipL"/>
</dbReference>
<dbReference type="Pfam" id="PF21948">
    <property type="entry name" value="LplA-B_cat"/>
    <property type="match status" value="1"/>
</dbReference>
<dbReference type="Gene3D" id="3.30.930.10">
    <property type="entry name" value="Bira Bifunctional Protein, Domain 2"/>
    <property type="match status" value="1"/>
</dbReference>
<keyword evidence="2" id="KW-0436">Ligase</keyword>
<name>A0ABW0R1Q3_9BACL</name>
<proteinExistence type="predicted"/>
<protein>
    <submittedName>
        <fullName evidence="2">Biotin/lipoate A/B protein ligase family protein</fullName>
    </submittedName>
</protein>
<organism evidence="2 3">
    <name type="scientific">Cohnella yongneupensis</name>
    <dbReference type="NCBI Taxonomy" id="425006"/>
    <lineage>
        <taxon>Bacteria</taxon>
        <taxon>Bacillati</taxon>
        <taxon>Bacillota</taxon>
        <taxon>Bacilli</taxon>
        <taxon>Bacillales</taxon>
        <taxon>Paenibacillaceae</taxon>
        <taxon>Cohnella</taxon>
    </lineage>
</organism>
<feature type="domain" description="BPL/LPL catalytic" evidence="1">
    <location>
        <begin position="41"/>
        <end position="226"/>
    </location>
</feature>
<accession>A0ABW0R1Q3</accession>